<gene>
    <name evidence="2" type="ORF">L203_100957</name>
</gene>
<feature type="compositionally biased region" description="Polar residues" evidence="1">
    <location>
        <begin position="54"/>
        <end position="69"/>
    </location>
</feature>
<keyword evidence="3" id="KW-1185">Reference proteome</keyword>
<evidence type="ECO:0000256" key="1">
    <source>
        <dbReference type="SAM" id="MobiDB-lite"/>
    </source>
</evidence>
<feature type="compositionally biased region" description="Pro residues" evidence="1">
    <location>
        <begin position="596"/>
        <end position="605"/>
    </location>
</feature>
<dbReference type="Proteomes" id="UP000094043">
    <property type="component" value="Chromosome 1"/>
</dbReference>
<dbReference type="RefSeq" id="XP_066066506.1">
    <property type="nucleotide sequence ID" value="XM_066210409.1"/>
</dbReference>
<feature type="compositionally biased region" description="Polar residues" evidence="1">
    <location>
        <begin position="455"/>
        <end position="468"/>
    </location>
</feature>
<sequence length="1022" mass="110951">MEMGRRWGVPLDVWPWWIASSYSVANPVQPEIANLSSTPSESAPGLAVALPGSGSLSTPIQHANPTQEHPISVRQATRPVGSADLKVYDPWIAFSSPPSPSTIASTADSQIGGEYFPPSESTEGSSVSNSSCRQNLSLSINSLPSTFQQVQQFQSPTSLASASAQYTDGLSVENLDLGGDYLHFSDAASLSTEAENSFVESNHRLPASQPSSPARNVFPQQFSASQVGGRQRGATFSGSFYHLDQADPSQFTYRQPFPSHIALSSIQNASGSLASSPNISPSPPHLKTLGDANPFFGAAQEISQKAQTPLGGAAVNKISMENMTTPTPVQAQMMTPAREHVMARNSAFAQSTPLHHRQLSNQSRGQQQQTHPKAAEMPNEMVDKLSLLDRILDSAQHAKEALLRGEEFGVLTRLGDLSNHLEIANEFGVGPVQTPKDTGTPNSQRSGQSGQSVSPTTAFQSSPSVQTNMSLGNAQYHQMPMVSGPMGSQVNNVSMTVEPASFLGMEQNGVKRSAMPMSNTVASSNNLANAEYFQGNVQIPPPLVHSHSFPNGHQLPSQLAGTLPSSTPVVPSPSFITSMGVQHMPMVSSPLATMPPSRPPSPPRYNLPTQPWDPGMMPMESSMQLQNIQNATTKAQPQASQNQSVERRPSTAERADGRPIVRGRSSSVNKGWNHNAMTASVPPSAWQSRQGSPVDEEDDESDDEGPRKTKRRRSSVGVEGGTEVNGGISDDIRKQLDQIFEDFLNRICSDLEVCDSKGEKIHQVLMPKKMARLDESTDYRPFKFRIQAFTNAFTENLQQRGITEEIMSIKKIKNYLWKQSLISRFNPDGKKAKSKGNHIWNVDAKKLPGGGWVFRPFQRRFIGQPNNFALVNQRYEWEPRIWDPQAASDTLHPKYSSPPGSLPHWLRWEDGVKLVGMPDRPSAPFQIQVHAEFVDGGGNHAVLDESYPCQAVPHLLPVDASSIGGAANPSQLYSQGFASVPAVSFDYLNHQIPLGLTGNLSQSDLHFANGLVYPQPGNYPGQ</sequence>
<feature type="compositionally biased region" description="Polar residues" evidence="1">
    <location>
        <begin position="621"/>
        <end position="644"/>
    </location>
</feature>
<reference evidence="2" key="1">
    <citation type="submission" date="2016-06" db="EMBL/GenBank/DDBJ databases">
        <authorList>
            <person name="Cuomo C."/>
            <person name="Litvintseva A."/>
            <person name="Heitman J."/>
            <person name="Chen Y."/>
            <person name="Sun S."/>
            <person name="Springer D."/>
            <person name="Dromer F."/>
            <person name="Young S."/>
            <person name="Zeng Q."/>
            <person name="Chapman S."/>
            <person name="Gujja S."/>
            <person name="Saif S."/>
            <person name="Birren B."/>
        </authorList>
    </citation>
    <scope>NUCLEOTIDE SEQUENCE</scope>
    <source>
        <strain evidence="2">CBS 7841</strain>
    </source>
</reference>
<reference evidence="2" key="3">
    <citation type="submission" date="2024-01" db="EMBL/GenBank/DDBJ databases">
        <authorList>
            <person name="Coelho M.A."/>
            <person name="David-Palma M."/>
            <person name="Shea T."/>
            <person name="Sun S."/>
            <person name="Cuomo C.A."/>
            <person name="Heitman J."/>
        </authorList>
    </citation>
    <scope>NUCLEOTIDE SEQUENCE</scope>
    <source>
        <strain evidence="2">CBS 7841</strain>
    </source>
</reference>
<feature type="compositionally biased region" description="Low complexity" evidence="1">
    <location>
        <begin position="443"/>
        <end position="454"/>
    </location>
</feature>
<feature type="region of interest" description="Disordered" evidence="1">
    <location>
        <begin position="351"/>
        <end position="378"/>
    </location>
</feature>
<protein>
    <submittedName>
        <fullName evidence="2">Uncharacterized protein</fullName>
    </submittedName>
</protein>
<name>A0AAJ8JP41_9TREE</name>
<feature type="compositionally biased region" description="Low complexity" evidence="1">
    <location>
        <begin position="119"/>
        <end position="131"/>
    </location>
</feature>
<evidence type="ECO:0000313" key="2">
    <source>
        <dbReference type="EMBL" id="WVN85806.1"/>
    </source>
</evidence>
<proteinExistence type="predicted"/>
<organism evidence="2 3">
    <name type="scientific">Cryptococcus depauperatus CBS 7841</name>
    <dbReference type="NCBI Taxonomy" id="1295531"/>
    <lineage>
        <taxon>Eukaryota</taxon>
        <taxon>Fungi</taxon>
        <taxon>Dikarya</taxon>
        <taxon>Basidiomycota</taxon>
        <taxon>Agaricomycotina</taxon>
        <taxon>Tremellomycetes</taxon>
        <taxon>Tremellales</taxon>
        <taxon>Cryptococcaceae</taxon>
        <taxon>Cryptococcus</taxon>
    </lineage>
</organism>
<feature type="region of interest" description="Disordered" evidence="1">
    <location>
        <begin position="97"/>
        <end position="131"/>
    </location>
</feature>
<dbReference type="EMBL" id="CP143784">
    <property type="protein sequence ID" value="WVN85806.1"/>
    <property type="molecule type" value="Genomic_DNA"/>
</dbReference>
<feature type="region of interest" description="Disordered" evidence="1">
    <location>
        <begin position="588"/>
        <end position="729"/>
    </location>
</feature>
<feature type="region of interest" description="Disordered" evidence="1">
    <location>
        <begin position="428"/>
        <end position="468"/>
    </location>
</feature>
<feature type="compositionally biased region" description="Low complexity" evidence="1">
    <location>
        <begin position="359"/>
        <end position="369"/>
    </location>
</feature>
<evidence type="ECO:0000313" key="3">
    <source>
        <dbReference type="Proteomes" id="UP000094043"/>
    </source>
</evidence>
<accession>A0AAJ8JP41</accession>
<dbReference type="AlphaFoldDB" id="A0AAJ8JP41"/>
<dbReference type="KEGG" id="cdep:91085171"/>
<feature type="compositionally biased region" description="Basic and acidic residues" evidence="1">
    <location>
        <begin position="645"/>
        <end position="659"/>
    </location>
</feature>
<reference evidence="2" key="2">
    <citation type="journal article" date="2022" name="Elife">
        <title>Obligate sexual reproduction of a homothallic fungus closely related to the Cryptococcus pathogenic species complex.</title>
        <authorList>
            <person name="Passer A.R."/>
            <person name="Clancey S.A."/>
            <person name="Shea T."/>
            <person name="David-Palma M."/>
            <person name="Averette A.F."/>
            <person name="Boekhout T."/>
            <person name="Porcel B.M."/>
            <person name="Nowrousian M."/>
            <person name="Cuomo C.A."/>
            <person name="Sun S."/>
            <person name="Heitman J."/>
            <person name="Coelho M.A."/>
        </authorList>
    </citation>
    <scope>NUCLEOTIDE SEQUENCE</scope>
    <source>
        <strain evidence="2">CBS 7841</strain>
    </source>
</reference>
<dbReference type="GeneID" id="91085171"/>
<feature type="region of interest" description="Disordered" evidence="1">
    <location>
        <begin position="35"/>
        <end position="74"/>
    </location>
</feature>
<feature type="compositionally biased region" description="Polar residues" evidence="1">
    <location>
        <begin position="664"/>
        <end position="678"/>
    </location>
</feature>
<feature type="compositionally biased region" description="Acidic residues" evidence="1">
    <location>
        <begin position="694"/>
        <end position="703"/>
    </location>
</feature>